<dbReference type="InterPro" id="IPR029058">
    <property type="entry name" value="AB_hydrolase_fold"/>
</dbReference>
<accession>A0A3D9ZCK3</accession>
<dbReference type="EMBL" id="QUMQ01000001">
    <property type="protein sequence ID" value="REF94639.1"/>
    <property type="molecule type" value="Genomic_DNA"/>
</dbReference>
<organism evidence="2 3">
    <name type="scientific">Asanoa ferruginea</name>
    <dbReference type="NCBI Taxonomy" id="53367"/>
    <lineage>
        <taxon>Bacteria</taxon>
        <taxon>Bacillati</taxon>
        <taxon>Actinomycetota</taxon>
        <taxon>Actinomycetes</taxon>
        <taxon>Micromonosporales</taxon>
        <taxon>Micromonosporaceae</taxon>
        <taxon>Asanoa</taxon>
    </lineage>
</organism>
<dbReference type="PANTHER" id="PTHR43194">
    <property type="entry name" value="HYDROLASE ALPHA/BETA FOLD FAMILY"/>
    <property type="match status" value="1"/>
</dbReference>
<dbReference type="Proteomes" id="UP000256913">
    <property type="component" value="Unassembled WGS sequence"/>
</dbReference>
<name>A0A3D9ZCK3_9ACTN</name>
<keyword evidence="3" id="KW-1185">Reference proteome</keyword>
<feature type="domain" description="AB hydrolase-1" evidence="1">
    <location>
        <begin position="38"/>
        <end position="280"/>
    </location>
</feature>
<comment type="caution">
    <text evidence="2">The sequence shown here is derived from an EMBL/GenBank/DDBJ whole genome shotgun (WGS) entry which is preliminary data.</text>
</comment>
<dbReference type="InterPro" id="IPR050228">
    <property type="entry name" value="Carboxylesterase_BioH"/>
</dbReference>
<evidence type="ECO:0000313" key="3">
    <source>
        <dbReference type="Proteomes" id="UP000256913"/>
    </source>
</evidence>
<dbReference type="SUPFAM" id="SSF53474">
    <property type="entry name" value="alpha/beta-Hydrolases"/>
    <property type="match status" value="1"/>
</dbReference>
<evidence type="ECO:0000313" key="2">
    <source>
        <dbReference type="EMBL" id="REF94639.1"/>
    </source>
</evidence>
<evidence type="ECO:0000259" key="1">
    <source>
        <dbReference type="Pfam" id="PF12697"/>
    </source>
</evidence>
<dbReference type="AlphaFoldDB" id="A0A3D9ZCK3"/>
<dbReference type="Gene3D" id="3.40.50.1820">
    <property type="entry name" value="alpha/beta hydrolase"/>
    <property type="match status" value="1"/>
</dbReference>
<gene>
    <name evidence="2" type="ORF">DFJ67_0579</name>
</gene>
<protein>
    <submittedName>
        <fullName evidence="2">Pimeloyl-ACP methyl ester carboxylesterase</fullName>
    </submittedName>
</protein>
<proteinExistence type="predicted"/>
<reference evidence="2 3" key="1">
    <citation type="submission" date="2018-08" db="EMBL/GenBank/DDBJ databases">
        <title>Sequencing the genomes of 1000 actinobacteria strains.</title>
        <authorList>
            <person name="Klenk H.-P."/>
        </authorList>
    </citation>
    <scope>NUCLEOTIDE SEQUENCE [LARGE SCALE GENOMIC DNA]</scope>
    <source>
        <strain evidence="2 3">DSM 44099</strain>
    </source>
</reference>
<dbReference type="InterPro" id="IPR000073">
    <property type="entry name" value="AB_hydrolase_1"/>
</dbReference>
<dbReference type="PANTHER" id="PTHR43194:SF5">
    <property type="entry name" value="PIMELOYL-[ACYL-CARRIER PROTEIN] METHYL ESTER ESTERASE"/>
    <property type="match status" value="1"/>
</dbReference>
<dbReference type="GO" id="GO:0003824">
    <property type="term" value="F:catalytic activity"/>
    <property type="evidence" value="ECO:0007669"/>
    <property type="project" value="UniProtKB-ARBA"/>
</dbReference>
<dbReference type="Pfam" id="PF12697">
    <property type="entry name" value="Abhydrolase_6"/>
    <property type="match status" value="1"/>
</dbReference>
<sequence>MYTGFTYAGGMYTKAKVKSADGTLIGYRRYGGGDGLGLVLLHGGMKAAQHFSVLAETLTDDFQVYVPDRRGRGMSGPHGAGFSVEREVEDLRAVLAETGARYVFGLSVGGLITLRTALETSTMERIALFEPPLSVSGSFSLDWLPRYRRELAGGRRASALVTSMRGMAVEPLFTKTPRYVLTPALALGLHTRPRDPDRVSIADLVPTLDYDMRTIEEVADTAREYAAIRARVLLLRGTRSPDYFTVALDALSAAIPQAERRTLPGLTHDGPEDDGRPLVAAQVLREFFTAP</sequence>